<dbReference type="PANTHER" id="PTHR37957">
    <property type="entry name" value="BLR7070 PROTEIN"/>
    <property type="match status" value="1"/>
</dbReference>
<dbReference type="Pfam" id="PF13449">
    <property type="entry name" value="Phytase-like"/>
    <property type="match status" value="1"/>
</dbReference>
<keyword evidence="4" id="KW-1185">Reference proteome</keyword>
<accession>A0ABW2RBS7</accession>
<evidence type="ECO:0000256" key="1">
    <source>
        <dbReference type="SAM" id="SignalP"/>
    </source>
</evidence>
<comment type="caution">
    <text evidence="3">The sequence shown here is derived from an EMBL/GenBank/DDBJ whole genome shotgun (WGS) entry which is preliminary data.</text>
</comment>
<protein>
    <submittedName>
        <fullName evidence="3">Esterase-like activity of phytase family protein</fullName>
    </submittedName>
</protein>
<dbReference type="Proteomes" id="UP001596495">
    <property type="component" value="Unassembled WGS sequence"/>
</dbReference>
<sequence length="379" mass="40973">MRGWLKLLTLVQTMVTAGTLCASAAAAEVTLRLIGAHAVPSGTLHDGVEFGGISGIDRLADGRFVAISDDRGGERGAPRFYRMALDVDARGVHGVRILGHTFMQRPEGQGFAADQRTVDPEDIRVGPNGHLYWSSEGIWSLIPSRRQQPFVREMRPDGSHVREFSLPPAYRLVDNATTGGRDNKLLEALALSPDGATLYVANEDALIQDGPVATQDRGSRLRVTALDTASGSVTGQYAYDLPPIPAMGLSRIPASSDNGLTALLGWSDNSFIAVERAYVPGAGNTIRLVHTSIRPGLTTDVQTVERLADAAVVPMTRELLLELPPVFQGVYMDNIEGISWGPTLDNGHRTLVLVADNNFSQRQRNLFIVFEVHVPPATH</sequence>
<name>A0ABW2RBS7_9BURK</name>
<evidence type="ECO:0000313" key="3">
    <source>
        <dbReference type="EMBL" id="MFC7435562.1"/>
    </source>
</evidence>
<dbReference type="EMBL" id="JBHTBX010000009">
    <property type="protein sequence ID" value="MFC7435562.1"/>
    <property type="molecule type" value="Genomic_DNA"/>
</dbReference>
<dbReference type="InterPro" id="IPR027372">
    <property type="entry name" value="Phytase-like_dom"/>
</dbReference>
<keyword evidence="1" id="KW-0732">Signal</keyword>
<evidence type="ECO:0000313" key="4">
    <source>
        <dbReference type="Proteomes" id="UP001596495"/>
    </source>
</evidence>
<dbReference type="SUPFAM" id="SSF63825">
    <property type="entry name" value="YWTD domain"/>
    <property type="match status" value="1"/>
</dbReference>
<organism evidence="3 4">
    <name type="scientific">Hydrogenophaga bisanensis</name>
    <dbReference type="NCBI Taxonomy" id="439611"/>
    <lineage>
        <taxon>Bacteria</taxon>
        <taxon>Pseudomonadati</taxon>
        <taxon>Pseudomonadota</taxon>
        <taxon>Betaproteobacteria</taxon>
        <taxon>Burkholderiales</taxon>
        <taxon>Comamonadaceae</taxon>
        <taxon>Hydrogenophaga</taxon>
    </lineage>
</organism>
<feature type="chain" id="PRO_5045103580" evidence="1">
    <location>
        <begin position="28"/>
        <end position="379"/>
    </location>
</feature>
<feature type="domain" description="Phytase-like" evidence="2">
    <location>
        <begin position="49"/>
        <end position="359"/>
    </location>
</feature>
<proteinExistence type="predicted"/>
<gene>
    <name evidence="3" type="ORF">ACFQNJ_13690</name>
</gene>
<feature type="signal peptide" evidence="1">
    <location>
        <begin position="1"/>
        <end position="27"/>
    </location>
</feature>
<dbReference type="RefSeq" id="WP_382258457.1">
    <property type="nucleotide sequence ID" value="NZ_JBHTBX010000009.1"/>
</dbReference>
<dbReference type="PANTHER" id="PTHR37957:SF1">
    <property type="entry name" value="PHYTASE-LIKE DOMAIN-CONTAINING PROTEIN"/>
    <property type="match status" value="1"/>
</dbReference>
<evidence type="ECO:0000259" key="2">
    <source>
        <dbReference type="Pfam" id="PF13449"/>
    </source>
</evidence>
<reference evidence="4" key="1">
    <citation type="journal article" date="2019" name="Int. J. Syst. Evol. Microbiol.">
        <title>The Global Catalogue of Microorganisms (GCM) 10K type strain sequencing project: providing services to taxonomists for standard genome sequencing and annotation.</title>
        <authorList>
            <consortium name="The Broad Institute Genomics Platform"/>
            <consortium name="The Broad Institute Genome Sequencing Center for Infectious Disease"/>
            <person name="Wu L."/>
            <person name="Ma J."/>
        </authorList>
    </citation>
    <scope>NUCLEOTIDE SEQUENCE [LARGE SCALE GENOMIC DNA]</scope>
    <source>
        <strain evidence="4">CCUG 54518</strain>
    </source>
</reference>